<gene>
    <name evidence="1" type="ORF">O181_090598</name>
</gene>
<evidence type="ECO:0000313" key="2">
    <source>
        <dbReference type="Proteomes" id="UP000765509"/>
    </source>
</evidence>
<dbReference type="Proteomes" id="UP000765509">
    <property type="component" value="Unassembled WGS sequence"/>
</dbReference>
<proteinExistence type="predicted"/>
<protein>
    <submittedName>
        <fullName evidence="1">Uncharacterized protein</fullName>
    </submittedName>
</protein>
<sequence length="110" mass="12794">MQLHLNPPIPWEAGWVSSTNFQFRLALGPRMLLPLCACVTPMRPHLHLWGQPVSPVDAKLIHRYTTLGQHMLWHLHMCHTYTPKPAELCSWLHPCHMQLFNSTHAEFFHA</sequence>
<keyword evidence="2" id="KW-1185">Reference proteome</keyword>
<reference evidence="1" key="1">
    <citation type="submission" date="2021-03" db="EMBL/GenBank/DDBJ databases">
        <title>Draft genome sequence of rust myrtle Austropuccinia psidii MF-1, a brazilian biotype.</title>
        <authorList>
            <person name="Quecine M.C."/>
            <person name="Pachon D.M.R."/>
            <person name="Bonatelli M.L."/>
            <person name="Correr F.H."/>
            <person name="Franceschini L.M."/>
            <person name="Leite T.F."/>
            <person name="Margarido G.R.A."/>
            <person name="Almeida C.A."/>
            <person name="Ferrarezi J.A."/>
            <person name="Labate C.A."/>
        </authorList>
    </citation>
    <scope>NUCLEOTIDE SEQUENCE</scope>
    <source>
        <strain evidence="1">MF-1</strain>
    </source>
</reference>
<dbReference type="AlphaFoldDB" id="A0A9Q3IVB6"/>
<evidence type="ECO:0000313" key="1">
    <source>
        <dbReference type="EMBL" id="MBW0550883.1"/>
    </source>
</evidence>
<name>A0A9Q3IVB6_9BASI</name>
<comment type="caution">
    <text evidence="1">The sequence shown here is derived from an EMBL/GenBank/DDBJ whole genome shotgun (WGS) entry which is preliminary data.</text>
</comment>
<accession>A0A9Q3IVB6</accession>
<organism evidence="1 2">
    <name type="scientific">Austropuccinia psidii MF-1</name>
    <dbReference type="NCBI Taxonomy" id="1389203"/>
    <lineage>
        <taxon>Eukaryota</taxon>
        <taxon>Fungi</taxon>
        <taxon>Dikarya</taxon>
        <taxon>Basidiomycota</taxon>
        <taxon>Pucciniomycotina</taxon>
        <taxon>Pucciniomycetes</taxon>
        <taxon>Pucciniales</taxon>
        <taxon>Sphaerophragmiaceae</taxon>
        <taxon>Austropuccinia</taxon>
    </lineage>
</organism>
<dbReference type="EMBL" id="AVOT02056570">
    <property type="protein sequence ID" value="MBW0550883.1"/>
    <property type="molecule type" value="Genomic_DNA"/>
</dbReference>